<sequence>MEKLLIINPGSTSTKIAVYDGESPLFVESIPHSAEDLAKFDALVDQFEFRKDLVVETMNKHGVSVDDLTAIVARGGLLPPIEAGAYEVNEDMVWQLRYAPQHEHASNLGALIAYAISSKENIPAYIYDGVTVDEMMPILKVTGLPSMTRKGMGHNLNMRAAAMKYAKEHGKAYKDCTLIVVHLGGGISVSLHHDGKVADIINDEDGPFAPERAGSLPLFQVIDMMSSGKYDHKSAMKLVKSQGGLVAHLGTNDTRDVQRMIDEGDEHAKFIYEAMAMNVARNIAKEAPVVNGKVEAIVLTGGIAYSETFTKMVKERVEFIAPVVIYPGENEMESLALGGLRVLRGEEKAKTFVKVVNE</sequence>
<dbReference type="GO" id="GO:0006083">
    <property type="term" value="P:acetate metabolic process"/>
    <property type="evidence" value="ECO:0007669"/>
    <property type="project" value="TreeGrafter"/>
</dbReference>
<dbReference type="InterPro" id="IPR043129">
    <property type="entry name" value="ATPase_NBD"/>
</dbReference>
<evidence type="ECO:0000256" key="9">
    <source>
        <dbReference type="HAMAP-Rule" id="MF_00542"/>
    </source>
</evidence>
<dbReference type="AlphaFoldDB" id="A0A9D1F5R6"/>
<keyword evidence="7 9" id="KW-0067">ATP-binding</keyword>
<dbReference type="InterPro" id="IPR011245">
    <property type="entry name" value="Butyrate_kin"/>
</dbReference>
<dbReference type="PANTHER" id="PTHR21060">
    <property type="entry name" value="ACETATE KINASE"/>
    <property type="match status" value="1"/>
</dbReference>
<dbReference type="SUPFAM" id="SSF53067">
    <property type="entry name" value="Actin-like ATPase domain"/>
    <property type="match status" value="2"/>
</dbReference>
<evidence type="ECO:0000256" key="1">
    <source>
        <dbReference type="ARBA" id="ARBA00004496"/>
    </source>
</evidence>
<comment type="similarity">
    <text evidence="2 9 10">Belongs to the acetokinase family.</text>
</comment>
<dbReference type="PROSITE" id="PS01075">
    <property type="entry name" value="ACETATE_KINASE_1"/>
    <property type="match status" value="1"/>
</dbReference>
<dbReference type="GO" id="GO:0005524">
    <property type="term" value="F:ATP binding"/>
    <property type="evidence" value="ECO:0007669"/>
    <property type="project" value="UniProtKB-KW"/>
</dbReference>
<dbReference type="GO" id="GO:0005737">
    <property type="term" value="C:cytoplasm"/>
    <property type="evidence" value="ECO:0007669"/>
    <property type="project" value="UniProtKB-SubCell"/>
</dbReference>
<dbReference type="Gene3D" id="3.30.420.40">
    <property type="match status" value="2"/>
</dbReference>
<dbReference type="CDD" id="cd24011">
    <property type="entry name" value="ASKHA_NBD_BK"/>
    <property type="match status" value="1"/>
</dbReference>
<dbReference type="PIRSF" id="PIRSF036458">
    <property type="entry name" value="Butyrate_kin"/>
    <property type="match status" value="1"/>
</dbReference>
<proteinExistence type="inferred from homology"/>
<evidence type="ECO:0000256" key="4">
    <source>
        <dbReference type="ARBA" id="ARBA00022679"/>
    </source>
</evidence>
<dbReference type="GO" id="GO:0008776">
    <property type="term" value="F:acetate kinase activity"/>
    <property type="evidence" value="ECO:0007669"/>
    <property type="project" value="TreeGrafter"/>
</dbReference>
<dbReference type="InterPro" id="IPR000890">
    <property type="entry name" value="Aliphatic_acid_kin_short-chain"/>
</dbReference>
<dbReference type="NCBIfam" id="NF002834">
    <property type="entry name" value="PRK03011.1-5"/>
    <property type="match status" value="1"/>
</dbReference>
<dbReference type="PRINTS" id="PR00471">
    <property type="entry name" value="ACETATEKNASE"/>
</dbReference>
<dbReference type="HAMAP" id="MF_00542">
    <property type="entry name" value="Butyrate_kinase"/>
    <property type="match status" value="1"/>
</dbReference>
<evidence type="ECO:0000256" key="3">
    <source>
        <dbReference type="ARBA" id="ARBA00022490"/>
    </source>
</evidence>
<evidence type="ECO:0000313" key="12">
    <source>
        <dbReference type="Proteomes" id="UP000823927"/>
    </source>
</evidence>
<dbReference type="EC" id="2.7.2.7" evidence="9"/>
<dbReference type="InterPro" id="IPR023865">
    <property type="entry name" value="Aliphatic_acid_kinase_CS"/>
</dbReference>
<accession>A0A9D1F5R6</accession>
<gene>
    <name evidence="9 11" type="primary">buk</name>
    <name evidence="11" type="ORF">IAB46_10145</name>
</gene>
<evidence type="ECO:0000256" key="8">
    <source>
        <dbReference type="ARBA" id="ARBA00048596"/>
    </source>
</evidence>
<organism evidence="11 12">
    <name type="scientific">Candidatus Scybalocola faecigallinarum</name>
    <dbReference type="NCBI Taxonomy" id="2840941"/>
    <lineage>
        <taxon>Bacteria</taxon>
        <taxon>Bacillati</taxon>
        <taxon>Bacillota</taxon>
        <taxon>Clostridia</taxon>
        <taxon>Lachnospirales</taxon>
        <taxon>Lachnospiraceae</taxon>
        <taxon>Lachnospiraceae incertae sedis</taxon>
        <taxon>Candidatus Scybalocola (ex Gilroy et al. 2021)</taxon>
    </lineage>
</organism>
<dbReference type="EMBL" id="DVIT01000037">
    <property type="protein sequence ID" value="HIS47889.1"/>
    <property type="molecule type" value="Genomic_DNA"/>
</dbReference>
<name>A0A9D1F5R6_9FIRM</name>
<reference evidence="11" key="1">
    <citation type="submission" date="2020-10" db="EMBL/GenBank/DDBJ databases">
        <authorList>
            <person name="Gilroy R."/>
        </authorList>
    </citation>
    <scope>NUCLEOTIDE SEQUENCE</scope>
    <source>
        <strain evidence="11">CHK178-757</strain>
    </source>
</reference>
<keyword evidence="5 9" id="KW-0547">Nucleotide-binding</keyword>
<keyword evidence="3 9" id="KW-0963">Cytoplasm</keyword>
<evidence type="ECO:0000313" key="11">
    <source>
        <dbReference type="EMBL" id="HIS47889.1"/>
    </source>
</evidence>
<comment type="caution">
    <text evidence="11">The sequence shown here is derived from an EMBL/GenBank/DDBJ whole genome shotgun (WGS) entry which is preliminary data.</text>
</comment>
<reference evidence="11" key="2">
    <citation type="journal article" date="2021" name="PeerJ">
        <title>Extensive microbial diversity within the chicken gut microbiome revealed by metagenomics and culture.</title>
        <authorList>
            <person name="Gilroy R."/>
            <person name="Ravi A."/>
            <person name="Getino M."/>
            <person name="Pursley I."/>
            <person name="Horton D.L."/>
            <person name="Alikhan N.F."/>
            <person name="Baker D."/>
            <person name="Gharbi K."/>
            <person name="Hall N."/>
            <person name="Watson M."/>
            <person name="Adriaenssens E.M."/>
            <person name="Foster-Nyarko E."/>
            <person name="Jarju S."/>
            <person name="Secka A."/>
            <person name="Antonio M."/>
            <person name="Oren A."/>
            <person name="Chaudhuri R.R."/>
            <person name="La Ragione R."/>
            <person name="Hildebrand F."/>
            <person name="Pallen M.J."/>
        </authorList>
    </citation>
    <scope>NUCLEOTIDE SEQUENCE</scope>
    <source>
        <strain evidence="11">CHK178-757</strain>
    </source>
</reference>
<evidence type="ECO:0000256" key="2">
    <source>
        <dbReference type="ARBA" id="ARBA00008748"/>
    </source>
</evidence>
<dbReference type="GO" id="GO:0047761">
    <property type="term" value="F:butyrate kinase activity"/>
    <property type="evidence" value="ECO:0007669"/>
    <property type="project" value="UniProtKB-UniRule"/>
</dbReference>
<protein>
    <recommendedName>
        <fullName evidence="9">Probable butyrate kinase</fullName>
        <shortName evidence="9">BK</shortName>
        <ecNumber evidence="9">2.7.2.7</ecNumber>
    </recommendedName>
    <alternativeName>
        <fullName evidence="9">Branched-chain carboxylic acid kinase</fullName>
    </alternativeName>
</protein>
<comment type="catalytic activity">
    <reaction evidence="8 9">
        <text>butanoate + ATP = butanoyl phosphate + ADP</text>
        <dbReference type="Rhea" id="RHEA:13585"/>
        <dbReference type="ChEBI" id="CHEBI:17968"/>
        <dbReference type="ChEBI" id="CHEBI:30616"/>
        <dbReference type="ChEBI" id="CHEBI:58079"/>
        <dbReference type="ChEBI" id="CHEBI:456216"/>
        <dbReference type="EC" id="2.7.2.7"/>
    </reaction>
</comment>
<evidence type="ECO:0000256" key="5">
    <source>
        <dbReference type="ARBA" id="ARBA00022741"/>
    </source>
</evidence>
<dbReference type="PANTHER" id="PTHR21060:SF3">
    <property type="entry name" value="BUTYRATE KINASE 2-RELATED"/>
    <property type="match status" value="1"/>
</dbReference>
<comment type="subcellular location">
    <subcellularLocation>
        <location evidence="1 9">Cytoplasm</location>
    </subcellularLocation>
</comment>
<dbReference type="Proteomes" id="UP000823927">
    <property type="component" value="Unassembled WGS sequence"/>
</dbReference>
<evidence type="ECO:0000256" key="6">
    <source>
        <dbReference type="ARBA" id="ARBA00022777"/>
    </source>
</evidence>
<evidence type="ECO:0000256" key="7">
    <source>
        <dbReference type="ARBA" id="ARBA00022840"/>
    </source>
</evidence>
<keyword evidence="6 9" id="KW-0418">Kinase</keyword>
<dbReference type="Pfam" id="PF00871">
    <property type="entry name" value="Acetate_kinase"/>
    <property type="match status" value="1"/>
</dbReference>
<evidence type="ECO:0000256" key="10">
    <source>
        <dbReference type="RuleBase" id="RU003835"/>
    </source>
</evidence>
<dbReference type="NCBIfam" id="TIGR02707">
    <property type="entry name" value="butyr_kinase"/>
    <property type="match status" value="1"/>
</dbReference>
<keyword evidence="4 9" id="KW-0808">Transferase</keyword>